<dbReference type="RefSeq" id="WP_156665827.1">
    <property type="nucleotide sequence ID" value="NZ_CP071614.1"/>
</dbReference>
<comment type="caution">
    <text evidence="1">The sequence shown here is derived from an EMBL/GenBank/DDBJ whole genome shotgun (WGS) entry which is preliminary data.</text>
</comment>
<name>A0ABS7LGR2_9HYPH</name>
<reference evidence="1 2" key="1">
    <citation type="submission" date="2020-06" db="EMBL/GenBank/DDBJ databases">
        <title>Global-level population genomics: horizontal gene transfer, symbiosis and evolution in Rhizobia.</title>
        <authorList>
            <person name="Gai Y."/>
        </authorList>
    </citation>
    <scope>NUCLEOTIDE SEQUENCE [LARGE SCALE GENOMIC DNA]</scope>
    <source>
        <strain evidence="1 2">PLR6_1b</strain>
    </source>
</reference>
<proteinExistence type="predicted"/>
<evidence type="ECO:0000313" key="2">
    <source>
        <dbReference type="Proteomes" id="UP000720124"/>
    </source>
</evidence>
<sequence>MRRKVAVQQRCRSAAEIMLRYRFEIRMKSRRIFCTRLSPQYIRESRPGQLLHGKITAGITQFAHSGSIYAAMMNYLHLIDLISLQV</sequence>
<dbReference type="Proteomes" id="UP000720124">
    <property type="component" value="Unassembled WGS sequence"/>
</dbReference>
<keyword evidence="2" id="KW-1185">Reference proteome</keyword>
<evidence type="ECO:0000313" key="1">
    <source>
        <dbReference type="EMBL" id="MBY3590186.1"/>
    </source>
</evidence>
<organism evidence="1 2">
    <name type="scientific">Rhizobium bangladeshense</name>
    <dbReference type="NCBI Taxonomy" id="1138189"/>
    <lineage>
        <taxon>Bacteria</taxon>
        <taxon>Pseudomonadati</taxon>
        <taxon>Pseudomonadota</taxon>
        <taxon>Alphaproteobacteria</taxon>
        <taxon>Hyphomicrobiales</taxon>
        <taxon>Rhizobiaceae</taxon>
        <taxon>Rhizobium/Agrobacterium group</taxon>
        <taxon>Rhizobium</taxon>
    </lineage>
</organism>
<protein>
    <submittedName>
        <fullName evidence="1">Uncharacterized protein</fullName>
    </submittedName>
</protein>
<dbReference type="GeneID" id="66149013"/>
<dbReference type="EMBL" id="JABTXI010000003">
    <property type="protein sequence ID" value="MBY3590186.1"/>
    <property type="molecule type" value="Genomic_DNA"/>
</dbReference>
<accession>A0ABS7LGR2</accession>
<gene>
    <name evidence="1" type="ORF">HJA87_09850</name>
</gene>